<proteinExistence type="predicted"/>
<dbReference type="RefSeq" id="WP_171103746.1">
    <property type="nucleotide sequence ID" value="NZ_BMPT01000013.1"/>
</dbReference>
<name>A0A8H9GNE8_9MICO</name>
<accession>A0A8H9GNE8</accession>
<feature type="transmembrane region" description="Helical" evidence="1">
    <location>
        <begin position="34"/>
        <end position="57"/>
    </location>
</feature>
<evidence type="ECO:0000313" key="3">
    <source>
        <dbReference type="Proteomes" id="UP000655589"/>
    </source>
</evidence>
<protein>
    <submittedName>
        <fullName evidence="2">Uncharacterized protein</fullName>
    </submittedName>
</protein>
<dbReference type="AlphaFoldDB" id="A0A8H9GNE8"/>
<reference evidence="2" key="1">
    <citation type="journal article" date="2014" name="Int. J. Syst. Evol. Microbiol.">
        <title>Complete genome sequence of Corynebacterium casei LMG S-19264T (=DSM 44701T), isolated from a smear-ripened cheese.</title>
        <authorList>
            <consortium name="US DOE Joint Genome Institute (JGI-PGF)"/>
            <person name="Walter F."/>
            <person name="Albersmeier A."/>
            <person name="Kalinowski J."/>
            <person name="Ruckert C."/>
        </authorList>
    </citation>
    <scope>NUCLEOTIDE SEQUENCE</scope>
    <source>
        <strain evidence="2">JCM 3051</strain>
    </source>
</reference>
<organism evidence="2 3">
    <name type="scientific">Promicromonospora citrea</name>
    <dbReference type="NCBI Taxonomy" id="43677"/>
    <lineage>
        <taxon>Bacteria</taxon>
        <taxon>Bacillati</taxon>
        <taxon>Actinomycetota</taxon>
        <taxon>Actinomycetes</taxon>
        <taxon>Micrococcales</taxon>
        <taxon>Promicromonosporaceae</taxon>
        <taxon>Promicromonospora</taxon>
    </lineage>
</organism>
<sequence>MANRDVDGSAAAPPGGRLGLVRLILRPIGYWSLAWVWLTIWFVGILLAPGSVAYVYADDEVQLGTVLRETPFIGLVLLVVLFVPLLAAIMGPGAMFWVPTMAWPLALLSFAYAFRGLRPSYAREPLSCTTQAPRGGTPGPPTIGTVALSLKPVRRTRYTDTLMKWYMAGWDLHMEIFFAALPAGVGWVALCAWASQDISTPVRQGLLVAGCALVLVSVVLVARAVRGLFAQWDEA</sequence>
<keyword evidence="1" id="KW-1133">Transmembrane helix</keyword>
<feature type="transmembrane region" description="Helical" evidence="1">
    <location>
        <begin position="176"/>
        <end position="195"/>
    </location>
</feature>
<keyword evidence="1" id="KW-0812">Transmembrane</keyword>
<comment type="caution">
    <text evidence="2">The sequence shown here is derived from an EMBL/GenBank/DDBJ whole genome shotgun (WGS) entry which is preliminary data.</text>
</comment>
<evidence type="ECO:0000256" key="1">
    <source>
        <dbReference type="SAM" id="Phobius"/>
    </source>
</evidence>
<evidence type="ECO:0000313" key="2">
    <source>
        <dbReference type="EMBL" id="GGM33752.1"/>
    </source>
</evidence>
<keyword evidence="1" id="KW-0472">Membrane</keyword>
<dbReference type="Proteomes" id="UP000655589">
    <property type="component" value="Unassembled WGS sequence"/>
</dbReference>
<reference evidence="2" key="2">
    <citation type="submission" date="2020-09" db="EMBL/GenBank/DDBJ databases">
        <authorList>
            <person name="Sun Q."/>
            <person name="Ohkuma M."/>
        </authorList>
    </citation>
    <scope>NUCLEOTIDE SEQUENCE</scope>
    <source>
        <strain evidence="2">JCM 3051</strain>
    </source>
</reference>
<keyword evidence="3" id="KW-1185">Reference proteome</keyword>
<feature type="transmembrane region" description="Helical" evidence="1">
    <location>
        <begin position="69"/>
        <end position="90"/>
    </location>
</feature>
<feature type="transmembrane region" description="Helical" evidence="1">
    <location>
        <begin position="207"/>
        <end position="225"/>
    </location>
</feature>
<dbReference type="EMBL" id="BMPT01000013">
    <property type="protein sequence ID" value="GGM33752.1"/>
    <property type="molecule type" value="Genomic_DNA"/>
</dbReference>
<gene>
    <name evidence="2" type="ORF">GCM10010102_31670</name>
</gene>